<sequence length="332" mass="37368">MVRGNCLIEDLKLLINNTQYSDLEIECKDGVVLHGNCAIFAARSEVFNRMLFTRENEAPNKKVSFPKIDASIMKIIIEYLYTGTIADETLAADNIFEALDAADFFQLKNLQDLVSDFYIQICRKEGIDNKSPELLSKAIQLMSSSTDNGAINFLVDTVARIPLDTIGFDRLSLQALRCLLSKSNDETKIFATSEYSVLRFAILLAAKNVSQEAFSTLEKKLPSWKKIEDGFDFNNNGIPDIEDVCASTANILAPIIEFIDLRRIDGKILVDIIEPLNLIPYKNLVAAYRFYTYEKRYLPLCRGINFKWDKHGCGPSLSISSDGYMVSYDGRG</sequence>
<reference evidence="1" key="1">
    <citation type="submission" date="2021-06" db="EMBL/GenBank/DDBJ databases">
        <authorList>
            <person name="Kallberg Y."/>
            <person name="Tangrot J."/>
            <person name="Rosling A."/>
        </authorList>
    </citation>
    <scope>NUCLEOTIDE SEQUENCE</scope>
    <source>
        <strain evidence="1">CL356</strain>
    </source>
</reference>
<evidence type="ECO:0000313" key="1">
    <source>
        <dbReference type="EMBL" id="CAG8449431.1"/>
    </source>
</evidence>
<evidence type="ECO:0000313" key="2">
    <source>
        <dbReference type="Proteomes" id="UP000789525"/>
    </source>
</evidence>
<accession>A0ACA9K3A2</accession>
<name>A0ACA9K3A2_9GLOM</name>
<keyword evidence="2" id="KW-1185">Reference proteome</keyword>
<dbReference type="EMBL" id="CAJVPT010000746">
    <property type="protein sequence ID" value="CAG8449431.1"/>
    <property type="molecule type" value="Genomic_DNA"/>
</dbReference>
<organism evidence="1 2">
    <name type="scientific">Acaulospora colombiana</name>
    <dbReference type="NCBI Taxonomy" id="27376"/>
    <lineage>
        <taxon>Eukaryota</taxon>
        <taxon>Fungi</taxon>
        <taxon>Fungi incertae sedis</taxon>
        <taxon>Mucoromycota</taxon>
        <taxon>Glomeromycotina</taxon>
        <taxon>Glomeromycetes</taxon>
        <taxon>Diversisporales</taxon>
        <taxon>Acaulosporaceae</taxon>
        <taxon>Acaulospora</taxon>
    </lineage>
</organism>
<dbReference type="Proteomes" id="UP000789525">
    <property type="component" value="Unassembled WGS sequence"/>
</dbReference>
<protein>
    <submittedName>
        <fullName evidence="1">7039_t:CDS:1</fullName>
    </submittedName>
</protein>
<proteinExistence type="predicted"/>
<feature type="non-terminal residue" evidence="1">
    <location>
        <position position="332"/>
    </location>
</feature>
<comment type="caution">
    <text evidence="1">The sequence shown here is derived from an EMBL/GenBank/DDBJ whole genome shotgun (WGS) entry which is preliminary data.</text>
</comment>
<gene>
    <name evidence="1" type="ORF">ACOLOM_LOCUS686</name>
</gene>